<dbReference type="InterPro" id="IPR002048">
    <property type="entry name" value="EF_hand_dom"/>
</dbReference>
<dbReference type="CDD" id="cd00213">
    <property type="entry name" value="S-100"/>
    <property type="match status" value="1"/>
</dbReference>
<reference evidence="4" key="1">
    <citation type="submission" date="2020-10" db="EMBL/GenBank/DDBJ databases">
        <title>Chromosome-scale genome assembly of the Allis shad, Alosa alosa.</title>
        <authorList>
            <person name="Margot Z."/>
            <person name="Christophe K."/>
            <person name="Cabau C."/>
            <person name="Louis A."/>
            <person name="Berthelot C."/>
            <person name="Parey E."/>
            <person name="Roest Crollius H."/>
            <person name="Montfort J."/>
            <person name="Robinson-Rechavi M."/>
            <person name="Bucao C."/>
            <person name="Bouchez O."/>
            <person name="Gislard M."/>
            <person name="Lluch J."/>
            <person name="Milhes M."/>
            <person name="Lampietro C."/>
            <person name="Lopez Roques C."/>
            <person name="Donnadieu C."/>
            <person name="Braasch I."/>
            <person name="Desvignes T."/>
            <person name="Postlethwait J."/>
            <person name="Bobe J."/>
            <person name="Guiguen Y."/>
        </authorList>
    </citation>
    <scope>NUCLEOTIDE SEQUENCE</scope>
    <source>
        <strain evidence="4">M-15738</strain>
        <tissue evidence="4">Blood</tissue>
    </source>
</reference>
<feature type="domain" description="EF-hand" evidence="3">
    <location>
        <begin position="70"/>
        <end position="105"/>
    </location>
</feature>
<dbReference type="EMBL" id="JADWDJ010000013">
    <property type="protein sequence ID" value="KAG5270870.1"/>
    <property type="molecule type" value="Genomic_DNA"/>
</dbReference>
<evidence type="ECO:0000313" key="5">
    <source>
        <dbReference type="Proteomes" id="UP000823561"/>
    </source>
</evidence>
<protein>
    <recommendedName>
        <fullName evidence="3">EF-hand domain-containing protein</fullName>
    </recommendedName>
</protein>
<evidence type="ECO:0000256" key="1">
    <source>
        <dbReference type="ARBA" id="ARBA00022723"/>
    </source>
</evidence>
<dbReference type="GO" id="GO:0005509">
    <property type="term" value="F:calcium ion binding"/>
    <property type="evidence" value="ECO:0007669"/>
    <property type="project" value="InterPro"/>
</dbReference>
<dbReference type="InterPro" id="IPR018247">
    <property type="entry name" value="EF_Hand_1_Ca_BS"/>
</dbReference>
<dbReference type="PANTHER" id="PTHR11639:SF130">
    <property type="entry name" value="PROTEIN S100-A11"/>
    <property type="match status" value="1"/>
</dbReference>
<organism evidence="4 5">
    <name type="scientific">Alosa alosa</name>
    <name type="common">allis shad</name>
    <dbReference type="NCBI Taxonomy" id="278164"/>
    <lineage>
        <taxon>Eukaryota</taxon>
        <taxon>Metazoa</taxon>
        <taxon>Chordata</taxon>
        <taxon>Craniata</taxon>
        <taxon>Vertebrata</taxon>
        <taxon>Euteleostomi</taxon>
        <taxon>Actinopterygii</taxon>
        <taxon>Neopterygii</taxon>
        <taxon>Teleostei</taxon>
        <taxon>Clupei</taxon>
        <taxon>Clupeiformes</taxon>
        <taxon>Clupeoidei</taxon>
        <taxon>Clupeidae</taxon>
        <taxon>Alosa</taxon>
    </lineage>
</organism>
<evidence type="ECO:0000256" key="2">
    <source>
        <dbReference type="ARBA" id="ARBA00022837"/>
    </source>
</evidence>
<dbReference type="AlphaFoldDB" id="A0AAV6G7D6"/>
<dbReference type="PROSITE" id="PS00018">
    <property type="entry name" value="EF_HAND_1"/>
    <property type="match status" value="1"/>
</dbReference>
<dbReference type="Proteomes" id="UP000823561">
    <property type="component" value="Chromosome 13"/>
</dbReference>
<dbReference type="SMART" id="SM01394">
    <property type="entry name" value="S_100"/>
    <property type="match status" value="1"/>
</dbReference>
<dbReference type="PROSITE" id="PS50222">
    <property type="entry name" value="EF_HAND_2"/>
    <property type="match status" value="1"/>
</dbReference>
<accession>A0AAV6G7D6</accession>
<keyword evidence="2" id="KW-0106">Calcium</keyword>
<dbReference type="Gene3D" id="1.10.238.10">
    <property type="entry name" value="EF-hand"/>
    <property type="match status" value="1"/>
</dbReference>
<dbReference type="InterPro" id="IPR011992">
    <property type="entry name" value="EF-hand-dom_pair"/>
</dbReference>
<proteinExistence type="predicted"/>
<comment type="caution">
    <text evidence="4">The sequence shown here is derived from an EMBL/GenBank/DDBJ whole genome shotgun (WGS) entry which is preliminary data.</text>
</comment>
<evidence type="ECO:0000259" key="3">
    <source>
        <dbReference type="PROSITE" id="PS50222"/>
    </source>
</evidence>
<dbReference type="Pfam" id="PF01023">
    <property type="entry name" value="S_100"/>
    <property type="match status" value="1"/>
</dbReference>
<dbReference type="PANTHER" id="PTHR11639">
    <property type="entry name" value="S100 CALCIUM-BINDING PROTEIN"/>
    <property type="match status" value="1"/>
</dbReference>
<name>A0AAV6G7D6_9TELE</name>
<dbReference type="GO" id="GO:0048471">
    <property type="term" value="C:perinuclear region of cytoplasm"/>
    <property type="evidence" value="ECO:0007669"/>
    <property type="project" value="TreeGrafter"/>
</dbReference>
<dbReference type="GO" id="GO:0046914">
    <property type="term" value="F:transition metal ion binding"/>
    <property type="evidence" value="ECO:0007669"/>
    <property type="project" value="InterPro"/>
</dbReference>
<sequence>MQESCCTTSLDHSSGKQRQVLLSSMEAAISVLVSQFKVFAGKDGSSDTLSRDEFHSLVASQLPNFVKNASNPAAVDKLMGSLDENKDGELTFMEFWHLIGTLAIQHGGFSQ</sequence>
<keyword evidence="1" id="KW-0479">Metal-binding</keyword>
<dbReference type="GO" id="GO:0005615">
    <property type="term" value="C:extracellular space"/>
    <property type="evidence" value="ECO:0007669"/>
    <property type="project" value="TreeGrafter"/>
</dbReference>
<dbReference type="GO" id="GO:0048306">
    <property type="term" value="F:calcium-dependent protein binding"/>
    <property type="evidence" value="ECO:0007669"/>
    <property type="project" value="TreeGrafter"/>
</dbReference>
<keyword evidence="5" id="KW-1185">Reference proteome</keyword>
<evidence type="ECO:0000313" key="4">
    <source>
        <dbReference type="EMBL" id="KAG5270870.1"/>
    </source>
</evidence>
<dbReference type="InterPro" id="IPR013787">
    <property type="entry name" value="S100_Ca-bd_sub"/>
</dbReference>
<gene>
    <name evidence="4" type="ORF">AALO_G00173240</name>
</gene>
<dbReference type="SUPFAM" id="SSF47473">
    <property type="entry name" value="EF-hand"/>
    <property type="match status" value="1"/>
</dbReference>
<dbReference type="InterPro" id="IPR034325">
    <property type="entry name" value="S-100_dom"/>
</dbReference>